<feature type="domain" description="TM7S3/TM198-like" evidence="9">
    <location>
        <begin position="54"/>
        <end position="255"/>
    </location>
</feature>
<keyword evidence="4 7" id="KW-1133">Transmembrane helix</keyword>
<dbReference type="EMBL" id="GDJX01007549">
    <property type="protein sequence ID" value="JAT60387.1"/>
    <property type="molecule type" value="Transcribed_RNA"/>
</dbReference>
<dbReference type="InterPro" id="IPR025256">
    <property type="entry name" value="TM7S3/TM198-like_dom"/>
</dbReference>
<evidence type="ECO:0000259" key="9">
    <source>
        <dbReference type="Pfam" id="PF13886"/>
    </source>
</evidence>
<protein>
    <recommendedName>
        <fullName evidence="6">Transmembrane protein 198</fullName>
    </recommendedName>
</protein>
<feature type="transmembrane region" description="Helical" evidence="7">
    <location>
        <begin position="188"/>
        <end position="208"/>
    </location>
</feature>
<dbReference type="InterPro" id="IPR040236">
    <property type="entry name" value="TMEM198"/>
</dbReference>
<feature type="transmembrane region" description="Helical" evidence="7">
    <location>
        <begin position="75"/>
        <end position="94"/>
    </location>
</feature>
<organism evidence="10">
    <name type="scientific">Anthurium amnicola</name>
    <dbReference type="NCBI Taxonomy" id="1678845"/>
    <lineage>
        <taxon>Eukaryota</taxon>
        <taxon>Viridiplantae</taxon>
        <taxon>Streptophyta</taxon>
        <taxon>Embryophyta</taxon>
        <taxon>Tracheophyta</taxon>
        <taxon>Spermatophyta</taxon>
        <taxon>Magnoliopsida</taxon>
        <taxon>Liliopsida</taxon>
        <taxon>Araceae</taxon>
        <taxon>Pothoideae</taxon>
        <taxon>Potheae</taxon>
        <taxon>Anthurium</taxon>
    </lineage>
</organism>
<comment type="similarity">
    <text evidence="2">Belongs to the TMEM198 family.</text>
</comment>
<feature type="transmembrane region" description="Helical" evidence="7">
    <location>
        <begin position="52"/>
        <end position="68"/>
    </location>
</feature>
<feature type="signal peptide" evidence="8">
    <location>
        <begin position="1"/>
        <end position="29"/>
    </location>
</feature>
<name>A0A1D1Z0G6_9ARAE</name>
<feature type="transmembrane region" description="Helical" evidence="7">
    <location>
        <begin position="236"/>
        <end position="255"/>
    </location>
</feature>
<feature type="chain" id="PRO_5008900652" description="Transmembrane protein 198" evidence="8">
    <location>
        <begin position="30"/>
        <end position="287"/>
    </location>
</feature>
<evidence type="ECO:0000256" key="6">
    <source>
        <dbReference type="ARBA" id="ARBA00049737"/>
    </source>
</evidence>
<dbReference type="AlphaFoldDB" id="A0A1D1Z0G6"/>
<evidence type="ECO:0000256" key="7">
    <source>
        <dbReference type="SAM" id="Phobius"/>
    </source>
</evidence>
<feature type="transmembrane region" description="Helical" evidence="7">
    <location>
        <begin position="134"/>
        <end position="153"/>
    </location>
</feature>
<evidence type="ECO:0000256" key="4">
    <source>
        <dbReference type="ARBA" id="ARBA00022989"/>
    </source>
</evidence>
<evidence type="ECO:0000256" key="5">
    <source>
        <dbReference type="ARBA" id="ARBA00023136"/>
    </source>
</evidence>
<feature type="transmembrane region" description="Helical" evidence="7">
    <location>
        <begin position="165"/>
        <end position="183"/>
    </location>
</feature>
<keyword evidence="8" id="KW-0732">Signal</keyword>
<accession>A0A1D1Z0G6</accession>
<dbReference type="PANTHER" id="PTHR31247">
    <property type="entry name" value="TRANSMEMBRANE PROTEIN 198 FAMILY MEMBER"/>
    <property type="match status" value="1"/>
</dbReference>
<keyword evidence="3 7" id="KW-0812">Transmembrane</keyword>
<feature type="transmembrane region" description="Helical" evidence="7">
    <location>
        <begin position="106"/>
        <end position="127"/>
    </location>
</feature>
<proteinExistence type="inferred from homology"/>
<reference evidence="10" key="1">
    <citation type="submission" date="2015-07" db="EMBL/GenBank/DDBJ databases">
        <title>Transcriptome Assembly of Anthurium amnicola.</title>
        <authorList>
            <person name="Suzuki J."/>
        </authorList>
    </citation>
    <scope>NUCLEOTIDE SEQUENCE</scope>
</reference>
<comment type="subcellular location">
    <subcellularLocation>
        <location evidence="1">Membrane</location>
        <topology evidence="1">Multi-pass membrane protein</topology>
    </subcellularLocation>
</comment>
<evidence type="ECO:0000256" key="8">
    <source>
        <dbReference type="SAM" id="SignalP"/>
    </source>
</evidence>
<evidence type="ECO:0000256" key="3">
    <source>
        <dbReference type="ARBA" id="ARBA00022692"/>
    </source>
</evidence>
<evidence type="ECO:0000313" key="10">
    <source>
        <dbReference type="EMBL" id="JAT60387.1"/>
    </source>
</evidence>
<dbReference type="PANTHER" id="PTHR31247:SF5">
    <property type="entry name" value="DUF4203 DOMAIN-CONTAINING PROTEIN"/>
    <property type="match status" value="1"/>
</dbReference>
<evidence type="ECO:0000256" key="2">
    <source>
        <dbReference type="ARBA" id="ARBA00006244"/>
    </source>
</evidence>
<evidence type="ECO:0000256" key="1">
    <source>
        <dbReference type="ARBA" id="ARBA00004141"/>
    </source>
</evidence>
<sequence length="287" mass="31270">MYKQMVNKSNFLLILTCLLGILFPLSISGQNNNDPTFGVGDQNGELTPHEIASGVILIVTGLIFCFFGRRVYRLTLFLIGFYIGTIIAMVALSNGEPSGGFGGKSLASRTIILIVSLAVGFVVGLLFMCCSTVAIWFLGALAGYTLALFLLAFRSDGLIHSNAGRIVFIIALTILGLLLACFFKDTLIILATAFIGAYAIILGIDLFARTGFAQSIRSFMVGGNHNIPDYTTNTKVYLMLAGMIAFFIVGSIFQFRYHRNYHFGPGDGTVQPESGKKRFQLPWKNRG</sequence>
<gene>
    <name evidence="10" type="primary">TM7SF3</name>
    <name evidence="10" type="ORF">g.26764</name>
</gene>
<dbReference type="Pfam" id="PF13886">
    <property type="entry name" value="TM7S3_TM198"/>
    <property type="match status" value="1"/>
</dbReference>
<keyword evidence="5 7" id="KW-0472">Membrane</keyword>
<dbReference type="GO" id="GO:0005886">
    <property type="term" value="C:plasma membrane"/>
    <property type="evidence" value="ECO:0007669"/>
    <property type="project" value="TreeGrafter"/>
</dbReference>